<gene>
    <name evidence="2" type="ORF">DFH07DRAFT_936050</name>
</gene>
<reference evidence="2" key="1">
    <citation type="submission" date="2023-03" db="EMBL/GenBank/DDBJ databases">
        <title>Massive genome expansion in bonnet fungi (Mycena s.s.) driven by repeated elements and novel gene families across ecological guilds.</title>
        <authorList>
            <consortium name="Lawrence Berkeley National Laboratory"/>
            <person name="Harder C.B."/>
            <person name="Miyauchi S."/>
            <person name="Viragh M."/>
            <person name="Kuo A."/>
            <person name="Thoen E."/>
            <person name="Andreopoulos B."/>
            <person name="Lu D."/>
            <person name="Skrede I."/>
            <person name="Drula E."/>
            <person name="Henrissat B."/>
            <person name="Morin E."/>
            <person name="Kohler A."/>
            <person name="Barry K."/>
            <person name="LaButti K."/>
            <person name="Morin E."/>
            <person name="Salamov A."/>
            <person name="Lipzen A."/>
            <person name="Mereny Z."/>
            <person name="Hegedus B."/>
            <person name="Baldrian P."/>
            <person name="Stursova M."/>
            <person name="Weitz H."/>
            <person name="Taylor A."/>
            <person name="Grigoriev I.V."/>
            <person name="Nagy L.G."/>
            <person name="Martin F."/>
            <person name="Kauserud H."/>
        </authorList>
    </citation>
    <scope>NUCLEOTIDE SEQUENCE</scope>
    <source>
        <strain evidence="2">CBHHK188m</strain>
    </source>
</reference>
<proteinExistence type="predicted"/>
<evidence type="ECO:0000313" key="2">
    <source>
        <dbReference type="EMBL" id="KAJ7780093.1"/>
    </source>
</evidence>
<dbReference type="AlphaFoldDB" id="A0AAD7NYD1"/>
<evidence type="ECO:0000256" key="1">
    <source>
        <dbReference type="SAM" id="MobiDB-lite"/>
    </source>
</evidence>
<sequence length="211" mass="23174">MPNGAGGSELDTQSLAFKADEQAWEGAGRQVDIAGTCWHDDGAAGCPGIIRGIKPSKPSTTNFGFLSSRMSENIGFLRPKFKNVPDNPLVELPGAWYPPWRDSGRKPGSTKKRGRPPFALALAFSQGIVPGETFEELARLHQHDRKPEPRQAQATQKKSEDHCSLHHSAALREMCQQNFVSRERSTFIPCWALVKSAGMIYTGHGDFKGKT</sequence>
<name>A0AAD7NYD1_9AGAR</name>
<accession>A0AAD7NYD1</accession>
<dbReference type="EMBL" id="JARJLG010000006">
    <property type="protein sequence ID" value="KAJ7780093.1"/>
    <property type="molecule type" value="Genomic_DNA"/>
</dbReference>
<organism evidence="2 3">
    <name type="scientific">Mycena maculata</name>
    <dbReference type="NCBI Taxonomy" id="230809"/>
    <lineage>
        <taxon>Eukaryota</taxon>
        <taxon>Fungi</taxon>
        <taxon>Dikarya</taxon>
        <taxon>Basidiomycota</taxon>
        <taxon>Agaricomycotina</taxon>
        <taxon>Agaricomycetes</taxon>
        <taxon>Agaricomycetidae</taxon>
        <taxon>Agaricales</taxon>
        <taxon>Marasmiineae</taxon>
        <taxon>Mycenaceae</taxon>
        <taxon>Mycena</taxon>
    </lineage>
</organism>
<dbReference type="Proteomes" id="UP001215280">
    <property type="component" value="Unassembled WGS sequence"/>
</dbReference>
<keyword evidence="3" id="KW-1185">Reference proteome</keyword>
<protein>
    <submittedName>
        <fullName evidence="2">Uncharacterized protein</fullName>
    </submittedName>
</protein>
<comment type="caution">
    <text evidence="2">The sequence shown here is derived from an EMBL/GenBank/DDBJ whole genome shotgun (WGS) entry which is preliminary data.</text>
</comment>
<evidence type="ECO:0000313" key="3">
    <source>
        <dbReference type="Proteomes" id="UP001215280"/>
    </source>
</evidence>
<feature type="region of interest" description="Disordered" evidence="1">
    <location>
        <begin position="141"/>
        <end position="161"/>
    </location>
</feature>